<keyword evidence="7" id="KW-0274">FAD</keyword>
<dbReference type="AlphaFoldDB" id="A0A485LV27"/>
<sequence length="548" mass="60726">MPDAYKETECLIIGTGIAGATCAYIAAKAGVKVCLLTKRSDPSLANTNLAQGGIVYSGNGDSPELLKQDILKAGRFLNSLDAVDFLSRQGPAIVKEVLIDDLKVDFTHLKGPEDESYDLTREGAHSINRILYSADHTGQEIEKALLDALRKEKNVELITNATAIDLITLHHHSTDIQSRYLLEDRCAGAYVFKESTKEVIAVLAQYTVLATGGLGDIYLHSTNEKGTVGDGIVMAKRAGANVINMEFIQFHPTTLYLPGARRFLLSEALRGEGARLMNLRGEYFMDRYNPELKDLAPRDEVAIAIWDEMIENKEDHVLLDIANFVKEDIPERFPKIYSTCKQAGIDITREPVPVVPAAHYFCGGVHVNNLGRTTLNGLYAAGEVSCTGLHGANRLASTSLLEGLVWGYTSAKDIVSRINSGETIRTNTLHSVRDWIYTGNVENEDPALIAQDWASIKSTMWNYVGIVRTRQRLKIAIEDLRHMLLRIEDFYRETPVSKDIISLFQGTQSAILVADAAFRNRNSIGCHFLRDHTGSTRSYPAMPRHYTP</sequence>
<proteinExistence type="inferred from homology"/>
<organism evidence="10">
    <name type="scientific">anaerobic digester metagenome</name>
    <dbReference type="NCBI Taxonomy" id="1263854"/>
    <lineage>
        <taxon>unclassified sequences</taxon>
        <taxon>metagenomes</taxon>
        <taxon>ecological metagenomes</taxon>
    </lineage>
</organism>
<dbReference type="SUPFAM" id="SSF56425">
    <property type="entry name" value="Succinate dehydrogenase/fumarate reductase flavoprotein, catalytic domain"/>
    <property type="match status" value="1"/>
</dbReference>
<dbReference type="InterPro" id="IPR036188">
    <property type="entry name" value="FAD/NAD-bd_sf"/>
</dbReference>
<dbReference type="Gene3D" id="3.90.700.10">
    <property type="entry name" value="Succinate dehydrogenase/fumarate reductase flavoprotein, catalytic domain"/>
    <property type="match status" value="1"/>
</dbReference>
<dbReference type="InterPro" id="IPR037099">
    <property type="entry name" value="Fum_R/Succ_DH_flav-like_C_sf"/>
</dbReference>
<evidence type="ECO:0000313" key="10">
    <source>
        <dbReference type="EMBL" id="VFU11439.1"/>
    </source>
</evidence>
<evidence type="ECO:0000256" key="1">
    <source>
        <dbReference type="ARBA" id="ARBA00001974"/>
    </source>
</evidence>
<evidence type="ECO:0000256" key="6">
    <source>
        <dbReference type="ARBA" id="ARBA00022642"/>
    </source>
</evidence>
<dbReference type="FunFam" id="3.90.700.10:FF:000002">
    <property type="entry name" value="L-aspartate oxidase"/>
    <property type="match status" value="1"/>
</dbReference>
<evidence type="ECO:0000256" key="8">
    <source>
        <dbReference type="ARBA" id="ARBA00023002"/>
    </source>
</evidence>
<dbReference type="Gene3D" id="1.20.58.100">
    <property type="entry name" value="Fumarate reductase/succinate dehydrogenase flavoprotein-like, C-terminal domain"/>
    <property type="match status" value="1"/>
</dbReference>
<comment type="pathway">
    <text evidence="2">Cofactor biosynthesis; NAD(+) biosynthesis; iminoaspartate from L-aspartate (oxidase route): step 1/1.</text>
</comment>
<dbReference type="EC" id="1.4.3.16" evidence="4"/>
<gene>
    <name evidence="10" type="primary">nadB</name>
    <name evidence="10" type="ORF">SCFA_1070012</name>
</gene>
<evidence type="ECO:0000256" key="4">
    <source>
        <dbReference type="ARBA" id="ARBA00012173"/>
    </source>
</evidence>
<dbReference type="Pfam" id="PF00890">
    <property type="entry name" value="FAD_binding_2"/>
    <property type="match status" value="1"/>
</dbReference>
<dbReference type="Gene3D" id="3.50.50.60">
    <property type="entry name" value="FAD/NAD(P)-binding domain"/>
    <property type="match status" value="1"/>
</dbReference>
<keyword evidence="8 10" id="KW-0560">Oxidoreductase</keyword>
<dbReference type="SUPFAM" id="SSF46977">
    <property type="entry name" value="Succinate dehydrogenase/fumarate reductase flavoprotein C-terminal domain"/>
    <property type="match status" value="1"/>
</dbReference>
<dbReference type="PANTHER" id="PTHR42716:SF2">
    <property type="entry name" value="L-ASPARTATE OXIDASE, CHLOROPLASTIC"/>
    <property type="match status" value="1"/>
</dbReference>
<evidence type="ECO:0000256" key="3">
    <source>
        <dbReference type="ARBA" id="ARBA00008562"/>
    </source>
</evidence>
<accession>A0A485LV27</accession>
<reference evidence="10" key="1">
    <citation type="submission" date="2019-03" db="EMBL/GenBank/DDBJ databases">
        <authorList>
            <person name="Hao L."/>
        </authorList>
    </citation>
    <scope>NUCLEOTIDE SEQUENCE</scope>
</reference>
<keyword evidence="5" id="KW-0285">Flavoprotein</keyword>
<evidence type="ECO:0000259" key="9">
    <source>
        <dbReference type="Pfam" id="PF00890"/>
    </source>
</evidence>
<dbReference type="InterPro" id="IPR027477">
    <property type="entry name" value="Succ_DH/fumarate_Rdtase_cat_sf"/>
</dbReference>
<protein>
    <recommendedName>
        <fullName evidence="4">L-aspartate oxidase</fullName>
        <ecNumber evidence="4">1.4.3.16</ecNumber>
    </recommendedName>
</protein>
<comment type="similarity">
    <text evidence="3">Belongs to the FAD-dependent oxidoreductase 2 family. NadB subfamily.</text>
</comment>
<dbReference type="InterPro" id="IPR003953">
    <property type="entry name" value="FAD-dep_OxRdtase_2_FAD-bd"/>
</dbReference>
<dbReference type="InterPro" id="IPR005288">
    <property type="entry name" value="NadB"/>
</dbReference>
<dbReference type="UniPathway" id="UPA00253">
    <property type="reaction ID" value="UER00326"/>
</dbReference>
<dbReference type="PANTHER" id="PTHR42716">
    <property type="entry name" value="L-ASPARTATE OXIDASE"/>
    <property type="match status" value="1"/>
</dbReference>
<dbReference type="GO" id="GO:0008734">
    <property type="term" value="F:L-aspartate oxidase activity"/>
    <property type="evidence" value="ECO:0007669"/>
    <property type="project" value="UniProtKB-EC"/>
</dbReference>
<dbReference type="PRINTS" id="PR00368">
    <property type="entry name" value="FADPNR"/>
</dbReference>
<evidence type="ECO:0000256" key="7">
    <source>
        <dbReference type="ARBA" id="ARBA00022827"/>
    </source>
</evidence>
<evidence type="ECO:0000256" key="5">
    <source>
        <dbReference type="ARBA" id="ARBA00022630"/>
    </source>
</evidence>
<name>A0A485LV27_9ZZZZ</name>
<keyword evidence="6" id="KW-0662">Pyridine nucleotide biosynthesis</keyword>
<evidence type="ECO:0000256" key="2">
    <source>
        <dbReference type="ARBA" id="ARBA00004950"/>
    </source>
</evidence>
<dbReference type="SUPFAM" id="SSF51905">
    <property type="entry name" value="FAD/NAD(P)-binding domain"/>
    <property type="match status" value="1"/>
</dbReference>
<comment type="cofactor">
    <cofactor evidence="1">
        <name>FAD</name>
        <dbReference type="ChEBI" id="CHEBI:57692"/>
    </cofactor>
</comment>
<dbReference type="GO" id="GO:0009435">
    <property type="term" value="P:NAD+ biosynthetic process"/>
    <property type="evidence" value="ECO:0007669"/>
    <property type="project" value="UniProtKB-UniPathway"/>
</dbReference>
<dbReference type="EMBL" id="CAADRM010000010">
    <property type="protein sequence ID" value="VFU11439.1"/>
    <property type="molecule type" value="Genomic_DNA"/>
</dbReference>
<feature type="domain" description="FAD-dependent oxidoreductase 2 FAD-binding" evidence="9">
    <location>
        <begin position="11"/>
        <end position="400"/>
    </location>
</feature>